<accession>A0A928VVI2</accession>
<evidence type="ECO:0000313" key="2">
    <source>
        <dbReference type="Proteomes" id="UP000625316"/>
    </source>
</evidence>
<sequence length="74" mass="8552">MHILLDGGHREEVRFKSLDEFRQWYGQEVAPKVTSEELVKVPMKTGQGEFMVVRPAKINGIRVEPVYSSSVDRY</sequence>
<evidence type="ECO:0000313" key="1">
    <source>
        <dbReference type="EMBL" id="MBE9032984.1"/>
    </source>
</evidence>
<protein>
    <submittedName>
        <fullName evidence="1">Uncharacterized protein</fullName>
    </submittedName>
</protein>
<keyword evidence="2" id="KW-1185">Reference proteome</keyword>
<comment type="caution">
    <text evidence="1">The sequence shown here is derived from an EMBL/GenBank/DDBJ whole genome shotgun (WGS) entry which is preliminary data.</text>
</comment>
<organism evidence="1 2">
    <name type="scientific">Romeriopsis navalis LEGE 11480</name>
    <dbReference type="NCBI Taxonomy" id="2777977"/>
    <lineage>
        <taxon>Bacteria</taxon>
        <taxon>Bacillati</taxon>
        <taxon>Cyanobacteriota</taxon>
        <taxon>Cyanophyceae</taxon>
        <taxon>Leptolyngbyales</taxon>
        <taxon>Leptolyngbyaceae</taxon>
        <taxon>Romeriopsis</taxon>
        <taxon>Romeriopsis navalis</taxon>
    </lineage>
</organism>
<proteinExistence type="predicted"/>
<reference evidence="1" key="1">
    <citation type="submission" date="2020-10" db="EMBL/GenBank/DDBJ databases">
        <authorList>
            <person name="Castelo-Branco R."/>
            <person name="Eusebio N."/>
            <person name="Adriana R."/>
            <person name="Vieira A."/>
            <person name="Brugerolle De Fraissinette N."/>
            <person name="Rezende De Castro R."/>
            <person name="Schneider M.P."/>
            <person name="Vasconcelos V."/>
            <person name="Leao P.N."/>
        </authorList>
    </citation>
    <scope>NUCLEOTIDE SEQUENCE</scope>
    <source>
        <strain evidence="1">LEGE 11480</strain>
    </source>
</reference>
<gene>
    <name evidence="1" type="ORF">IQ266_24920</name>
</gene>
<name>A0A928VVI2_9CYAN</name>
<dbReference type="AlphaFoldDB" id="A0A928VVI2"/>
<dbReference type="EMBL" id="JADEXQ010000140">
    <property type="protein sequence ID" value="MBE9032984.1"/>
    <property type="molecule type" value="Genomic_DNA"/>
</dbReference>
<dbReference type="Proteomes" id="UP000625316">
    <property type="component" value="Unassembled WGS sequence"/>
</dbReference>